<dbReference type="GO" id="GO:0003904">
    <property type="term" value="F:deoxyribodipyrimidine photo-lyase activity"/>
    <property type="evidence" value="ECO:0007669"/>
    <property type="project" value="TreeGrafter"/>
</dbReference>
<dbReference type="GO" id="GO:0006139">
    <property type="term" value="P:nucleobase-containing compound metabolic process"/>
    <property type="evidence" value="ECO:0007669"/>
    <property type="project" value="UniProtKB-ARBA"/>
</dbReference>
<proteinExistence type="inferred from homology"/>
<protein>
    <submittedName>
        <fullName evidence="9">Deoxyribodipyrimidine photo-lyase</fullName>
    </submittedName>
</protein>
<dbReference type="InterPro" id="IPR014729">
    <property type="entry name" value="Rossmann-like_a/b/a_fold"/>
</dbReference>
<dbReference type="Proteomes" id="UP000678374">
    <property type="component" value="Unassembled WGS sequence"/>
</dbReference>
<reference evidence="9" key="1">
    <citation type="submission" date="2021-04" db="EMBL/GenBank/DDBJ databases">
        <title>The genome sequence of Ideonella sp. 4Y11.</title>
        <authorList>
            <person name="Liu Y."/>
        </authorList>
    </citation>
    <scope>NUCLEOTIDE SEQUENCE</scope>
    <source>
        <strain evidence="9">4Y11</strain>
    </source>
</reference>
<organism evidence="9 10">
    <name type="scientific">Ideonella aquatica</name>
    <dbReference type="NCBI Taxonomy" id="2824119"/>
    <lineage>
        <taxon>Bacteria</taxon>
        <taxon>Pseudomonadati</taxon>
        <taxon>Pseudomonadota</taxon>
        <taxon>Betaproteobacteria</taxon>
        <taxon>Burkholderiales</taxon>
        <taxon>Sphaerotilaceae</taxon>
        <taxon>Ideonella</taxon>
    </lineage>
</organism>
<dbReference type="PANTHER" id="PTHR11455">
    <property type="entry name" value="CRYPTOCHROME"/>
    <property type="match status" value="1"/>
</dbReference>
<dbReference type="Pfam" id="PF00875">
    <property type="entry name" value="DNA_photolyase"/>
    <property type="match status" value="1"/>
</dbReference>
<feature type="binding site" evidence="5">
    <location>
        <position position="220"/>
    </location>
    <ligand>
        <name>FAD</name>
        <dbReference type="ChEBI" id="CHEBI:57692"/>
    </ligand>
</feature>
<evidence type="ECO:0000313" key="10">
    <source>
        <dbReference type="Proteomes" id="UP000678374"/>
    </source>
</evidence>
<dbReference type="PRINTS" id="PR00147">
    <property type="entry name" value="DNAPHOTLYASE"/>
</dbReference>
<feature type="region of interest" description="Disordered" evidence="7">
    <location>
        <begin position="491"/>
        <end position="537"/>
    </location>
</feature>
<keyword evidence="4 6" id="KW-0157">Chromophore</keyword>
<dbReference type="RefSeq" id="WP_210799968.1">
    <property type="nucleotide sequence ID" value="NZ_JAGQDE010000001.1"/>
</dbReference>
<evidence type="ECO:0000256" key="5">
    <source>
        <dbReference type="PIRSR" id="PIRSR602081-1"/>
    </source>
</evidence>
<gene>
    <name evidence="9" type="ORF">KAK06_01580</name>
</gene>
<dbReference type="SUPFAM" id="SSF52425">
    <property type="entry name" value="Cryptochrome/photolyase, N-terminal domain"/>
    <property type="match status" value="1"/>
</dbReference>
<dbReference type="Pfam" id="PF03441">
    <property type="entry name" value="FAD_binding_7"/>
    <property type="match status" value="1"/>
</dbReference>
<comment type="cofactor">
    <cofactor evidence="1">
        <name>(6R)-5,10-methylene-5,6,7,8-tetrahydrofolate</name>
        <dbReference type="ChEBI" id="CHEBI:15636"/>
    </cofactor>
</comment>
<sequence>MSEGRPQLVWFKRDLRISDHAPLAQAAQRGPVVGLYVYEPSQLHSAEFDACHLDFINDSLAELREALARRGCPLLIRVGECPQVLQDLHTQLGFRTLWSHEETGLEVSFARDRRVAAWCRAQGIDWHELPQCGVIRRLRSRDGWAARWEQRMSAPLVAPPEGLSTVAALRDLGEVAVRHPILGAAALGVAGAPRPEAQRGGERRGRAVLQSFLSERGVDYRRGMSSPTTGFEACSRLSAHLAWGSLSLRQVHQACEQRRAAIDEARAVGAPVDPRWPGSLQSFSSRLRWHCHFMQKLEDEPRIEFENFSHAFDGLREPGAHPERLAAWCAGRTGYPLIDACMRALHSGGWINFRMRAMLVSFAAQHLWLHWRDFAPFLARQFIDFEPGIHYSQVQMQSGTTGINAIRIYSPIKQAQDQDPEGIFIRRHVPELAAVPTAFLAQPERLPSALQQRLGVCIGRDYPAPIVEHASAYRAARERIGALRQTAQARAEAERVLARHGSRRSGLPDSERRRRPRRPDADAGAATQLTLWGDPAA</sequence>
<dbReference type="InterPro" id="IPR006050">
    <property type="entry name" value="DNA_photolyase_N"/>
</dbReference>
<comment type="cofactor">
    <cofactor evidence="5">
        <name>FAD</name>
        <dbReference type="ChEBI" id="CHEBI:57692"/>
    </cofactor>
    <text evidence="5">Binds 1 FAD per subunit.</text>
</comment>
<evidence type="ECO:0000259" key="8">
    <source>
        <dbReference type="PROSITE" id="PS51645"/>
    </source>
</evidence>
<dbReference type="InterPro" id="IPR002081">
    <property type="entry name" value="Cryptochrome/DNA_photolyase_1"/>
</dbReference>
<dbReference type="InterPro" id="IPR036155">
    <property type="entry name" value="Crypto/Photolyase_N_sf"/>
</dbReference>
<evidence type="ECO:0000256" key="3">
    <source>
        <dbReference type="ARBA" id="ARBA00022827"/>
    </source>
</evidence>
<evidence type="ECO:0000256" key="2">
    <source>
        <dbReference type="ARBA" id="ARBA00022630"/>
    </source>
</evidence>
<dbReference type="GO" id="GO:0003677">
    <property type="term" value="F:DNA binding"/>
    <property type="evidence" value="ECO:0007669"/>
    <property type="project" value="TreeGrafter"/>
</dbReference>
<dbReference type="GO" id="GO:0006950">
    <property type="term" value="P:response to stress"/>
    <property type="evidence" value="ECO:0007669"/>
    <property type="project" value="UniProtKB-ARBA"/>
</dbReference>
<dbReference type="PROSITE" id="PS00394">
    <property type="entry name" value="DNA_PHOTOLYASES_1_1"/>
    <property type="match status" value="1"/>
</dbReference>
<dbReference type="GO" id="GO:0071949">
    <property type="term" value="F:FAD binding"/>
    <property type="evidence" value="ECO:0007669"/>
    <property type="project" value="TreeGrafter"/>
</dbReference>
<evidence type="ECO:0000256" key="7">
    <source>
        <dbReference type="SAM" id="MobiDB-lite"/>
    </source>
</evidence>
<dbReference type="PROSITE" id="PS51645">
    <property type="entry name" value="PHR_CRY_ALPHA_BETA"/>
    <property type="match status" value="1"/>
</dbReference>
<feature type="domain" description="Photolyase/cryptochrome alpha/beta" evidence="8">
    <location>
        <begin position="5"/>
        <end position="134"/>
    </location>
</feature>
<feature type="binding site" evidence="5">
    <location>
        <position position="283"/>
    </location>
    <ligand>
        <name>FAD</name>
        <dbReference type="ChEBI" id="CHEBI:57692"/>
    </ligand>
</feature>
<evidence type="ECO:0000256" key="1">
    <source>
        <dbReference type="ARBA" id="ARBA00001932"/>
    </source>
</evidence>
<evidence type="ECO:0000256" key="4">
    <source>
        <dbReference type="ARBA" id="ARBA00022991"/>
    </source>
</evidence>
<accession>A0A940YIF7</accession>
<dbReference type="InterPro" id="IPR005101">
    <property type="entry name" value="Cryptochr/Photolyase_FAD-bd"/>
</dbReference>
<dbReference type="Gene3D" id="1.25.40.80">
    <property type="match status" value="1"/>
</dbReference>
<dbReference type="InterPro" id="IPR018394">
    <property type="entry name" value="DNA_photolyase_1_CS_C"/>
</dbReference>
<evidence type="ECO:0000313" key="9">
    <source>
        <dbReference type="EMBL" id="MBQ0957637.1"/>
    </source>
</evidence>
<keyword evidence="10" id="KW-1185">Reference proteome</keyword>
<comment type="caution">
    <text evidence="9">The sequence shown here is derived from an EMBL/GenBank/DDBJ whole genome shotgun (WGS) entry which is preliminary data.</text>
</comment>
<dbReference type="PANTHER" id="PTHR11455:SF9">
    <property type="entry name" value="CRYPTOCHROME CIRCADIAN CLOCK 5 ISOFORM X1"/>
    <property type="match status" value="1"/>
</dbReference>
<name>A0A940YIF7_9BURK</name>
<keyword evidence="3 5" id="KW-0274">FAD</keyword>
<dbReference type="EMBL" id="JAGQDE010000001">
    <property type="protein sequence ID" value="MBQ0957637.1"/>
    <property type="molecule type" value="Genomic_DNA"/>
</dbReference>
<dbReference type="SUPFAM" id="SSF48173">
    <property type="entry name" value="Cryptochrome/photolyase FAD-binding domain"/>
    <property type="match status" value="1"/>
</dbReference>
<comment type="similarity">
    <text evidence="6">Belongs to the DNA photolyase family.</text>
</comment>
<dbReference type="GO" id="GO:0009416">
    <property type="term" value="P:response to light stimulus"/>
    <property type="evidence" value="ECO:0007669"/>
    <property type="project" value="TreeGrafter"/>
</dbReference>
<evidence type="ECO:0000256" key="6">
    <source>
        <dbReference type="RuleBase" id="RU004182"/>
    </source>
</evidence>
<dbReference type="InterPro" id="IPR036134">
    <property type="entry name" value="Crypto/Photolyase_FAD-like_sf"/>
</dbReference>
<keyword evidence="2 5" id="KW-0285">Flavoprotein</keyword>
<dbReference type="AlphaFoldDB" id="A0A940YIF7"/>
<dbReference type="Gene3D" id="1.10.579.10">
    <property type="entry name" value="DNA Cyclobutane Dipyrimidine Photolyase, subunit A, domain 3"/>
    <property type="match status" value="1"/>
</dbReference>
<dbReference type="Gene3D" id="3.40.50.620">
    <property type="entry name" value="HUPs"/>
    <property type="match status" value="1"/>
</dbReference>